<protein>
    <submittedName>
        <fullName evidence="1">Sporulation-control protein</fullName>
    </submittedName>
</protein>
<dbReference type="Pfam" id="PF07070">
    <property type="entry name" value="Spo0M"/>
    <property type="match status" value="1"/>
</dbReference>
<gene>
    <name evidence="1" type="ORF">SAMN05421806_108124</name>
</gene>
<name>A0A1G9CHC1_9ACTN</name>
<dbReference type="OrthoDB" id="3431481at2"/>
<dbReference type="Proteomes" id="UP000199155">
    <property type="component" value="Unassembled WGS sequence"/>
</dbReference>
<accession>A0A1G9CHC1</accession>
<sequence length="247" mass="27111">MAFRKLLSSLGINAPEVQTVLDSHIARPGEQLTATVAVRGGGADVEVEKFTVELIVRFEARDGQEEKYLNAIATHAFEAPFTLRAGETRTEKVAFDLPLEMPLTHALGREIRGTYSALRTELAIDKSVDKGDLDPVEIHALPAQDAVLKVMEELGFVLDEAEVKPGKARTTVQAADWWQEIELKFPAEYERDTLELALIARESELDFNAGGAERLTLPNALTADHAALKARIDAHLRERFSAGAKLG</sequence>
<organism evidence="1 2">
    <name type="scientific">Streptomyces indicus</name>
    <dbReference type="NCBI Taxonomy" id="417292"/>
    <lineage>
        <taxon>Bacteria</taxon>
        <taxon>Bacillati</taxon>
        <taxon>Actinomycetota</taxon>
        <taxon>Actinomycetes</taxon>
        <taxon>Kitasatosporales</taxon>
        <taxon>Streptomycetaceae</taxon>
        <taxon>Streptomyces</taxon>
    </lineage>
</organism>
<reference evidence="1 2" key="1">
    <citation type="submission" date="2016-10" db="EMBL/GenBank/DDBJ databases">
        <authorList>
            <person name="de Groot N.N."/>
        </authorList>
    </citation>
    <scope>NUCLEOTIDE SEQUENCE [LARGE SCALE GENOMIC DNA]</scope>
    <source>
        <strain evidence="1 2">CGMCC 4.5727</strain>
    </source>
</reference>
<dbReference type="PANTHER" id="PTHR40053">
    <property type="entry name" value="SPORULATION-CONTROL PROTEIN SPO0M"/>
    <property type="match status" value="1"/>
</dbReference>
<proteinExistence type="predicted"/>
<evidence type="ECO:0000313" key="2">
    <source>
        <dbReference type="Proteomes" id="UP000199155"/>
    </source>
</evidence>
<dbReference type="EMBL" id="FNFF01000008">
    <property type="protein sequence ID" value="SDK50894.1"/>
    <property type="molecule type" value="Genomic_DNA"/>
</dbReference>
<evidence type="ECO:0000313" key="1">
    <source>
        <dbReference type="EMBL" id="SDK50894.1"/>
    </source>
</evidence>
<keyword evidence="2" id="KW-1185">Reference proteome</keyword>
<dbReference type="PANTHER" id="PTHR40053:SF1">
    <property type="entry name" value="SPORULATION-CONTROL PROTEIN SPO0M"/>
    <property type="match status" value="1"/>
</dbReference>
<dbReference type="RefSeq" id="WP_093612447.1">
    <property type="nucleotide sequence ID" value="NZ_FNFF01000008.1"/>
</dbReference>
<dbReference type="STRING" id="417292.SAMN05421806_108124"/>
<dbReference type="AlphaFoldDB" id="A0A1G9CHC1"/>
<dbReference type="InterPro" id="IPR009776">
    <property type="entry name" value="Spore_0_M"/>
</dbReference>